<dbReference type="Proteomes" id="UP000824160">
    <property type="component" value="Unassembled WGS sequence"/>
</dbReference>
<accession>A0A9D1H6J5</accession>
<name>A0A9D1H6J5_9FIRM</name>
<dbReference type="Gene3D" id="3.30.2400.30">
    <property type="match status" value="1"/>
</dbReference>
<dbReference type="Pfam" id="PF09950">
    <property type="entry name" value="Major_capside"/>
    <property type="match status" value="1"/>
</dbReference>
<organism evidence="1 2">
    <name type="scientific">Candidatus Faecivivens stercoripullorum</name>
    <dbReference type="NCBI Taxonomy" id="2840805"/>
    <lineage>
        <taxon>Bacteria</taxon>
        <taxon>Bacillati</taxon>
        <taxon>Bacillota</taxon>
        <taxon>Clostridia</taxon>
        <taxon>Eubacteriales</taxon>
        <taxon>Oscillospiraceae</taxon>
        <taxon>Oscillospiraceae incertae sedis</taxon>
        <taxon>Candidatus Faecivivens</taxon>
    </lineage>
</organism>
<reference evidence="1" key="2">
    <citation type="journal article" date="2021" name="PeerJ">
        <title>Extensive microbial diversity within the chicken gut microbiome revealed by metagenomics and culture.</title>
        <authorList>
            <person name="Gilroy R."/>
            <person name="Ravi A."/>
            <person name="Getino M."/>
            <person name="Pursley I."/>
            <person name="Horton D.L."/>
            <person name="Alikhan N.F."/>
            <person name="Baker D."/>
            <person name="Gharbi K."/>
            <person name="Hall N."/>
            <person name="Watson M."/>
            <person name="Adriaenssens E.M."/>
            <person name="Foster-Nyarko E."/>
            <person name="Jarju S."/>
            <person name="Secka A."/>
            <person name="Antonio M."/>
            <person name="Oren A."/>
            <person name="Chaudhuri R.R."/>
            <person name="La Ragione R."/>
            <person name="Hildebrand F."/>
            <person name="Pallen M.J."/>
        </authorList>
    </citation>
    <scope>NUCLEOTIDE SEQUENCE</scope>
    <source>
        <strain evidence="1">ChiBcec7-5410</strain>
    </source>
</reference>
<dbReference type="InterPro" id="IPR020049">
    <property type="entry name" value="Major_capsid-like"/>
</dbReference>
<dbReference type="EMBL" id="DVLW01000030">
    <property type="protein sequence ID" value="HIT93749.1"/>
    <property type="molecule type" value="Genomic_DNA"/>
</dbReference>
<dbReference type="AlphaFoldDB" id="A0A9D1H6J5"/>
<gene>
    <name evidence="1" type="ORF">IAC43_01035</name>
</gene>
<dbReference type="PIRSF" id="PIRSF029202">
    <property type="entry name" value="UCP029202"/>
    <property type="match status" value="1"/>
</dbReference>
<sequence length="342" mass="37611">MVNKFDYPDYRTLRGSELCEAIAGIPSMHFDSAEDASLYFARELDYVKGEAYDVQYPNFTALTCFPISTDIPEGAETFTYYSYDKVGMAKVISNYATDLPRVDAKGTPHTAFVRSLGDSYGYSVQDLRAARMAGKSLNSTLAETARRQIDQLTNQIAWMGDKENNLMGVLSEDNDIPLYTLSASSAKPESTKWADKTAEEILVDINGMEAYVAKLTKDVERPDTLLVPSDTYFDISNRQLPGTGISVMKFILDNAPYLKSIKSAAELNDNSPETNPYASGGSPKGVALLYTNNKKKIAIEIAMPFFQYPAQARGLELIVPCESRMGGVSIYYPLSALIAVGV</sequence>
<evidence type="ECO:0000313" key="2">
    <source>
        <dbReference type="Proteomes" id="UP000824160"/>
    </source>
</evidence>
<reference evidence="1" key="1">
    <citation type="submission" date="2020-10" db="EMBL/GenBank/DDBJ databases">
        <authorList>
            <person name="Gilroy R."/>
        </authorList>
    </citation>
    <scope>NUCLEOTIDE SEQUENCE</scope>
    <source>
        <strain evidence="1">ChiBcec7-5410</strain>
    </source>
</reference>
<evidence type="ECO:0000313" key="1">
    <source>
        <dbReference type="EMBL" id="HIT93749.1"/>
    </source>
</evidence>
<comment type="caution">
    <text evidence="1">The sequence shown here is derived from an EMBL/GenBank/DDBJ whole genome shotgun (WGS) entry which is preliminary data.</text>
</comment>
<proteinExistence type="predicted"/>
<protein>
    <submittedName>
        <fullName evidence="1">DUF2184 domain-containing protein</fullName>
    </submittedName>
</protein>